<feature type="transmembrane region" description="Helical" evidence="11">
    <location>
        <begin position="530"/>
        <end position="552"/>
    </location>
</feature>
<evidence type="ECO:0000256" key="11">
    <source>
        <dbReference type="SAM" id="Phobius"/>
    </source>
</evidence>
<dbReference type="SUPFAM" id="SSF81660">
    <property type="entry name" value="Metal cation-transporting ATPase, ATP-binding domain N"/>
    <property type="match status" value="1"/>
</dbReference>
<dbReference type="Pfam" id="PF00689">
    <property type="entry name" value="Cation_ATPase_C"/>
    <property type="match status" value="1"/>
</dbReference>
<dbReference type="GO" id="GO:0006883">
    <property type="term" value="P:intracellular sodium ion homeostasis"/>
    <property type="evidence" value="ECO:0007669"/>
    <property type="project" value="TreeGrafter"/>
</dbReference>
<keyword evidence="7 11" id="KW-1133">Transmembrane helix</keyword>
<dbReference type="InterPro" id="IPR018303">
    <property type="entry name" value="ATPase_P-typ_P_site"/>
</dbReference>
<feature type="transmembrane region" description="Helical" evidence="11">
    <location>
        <begin position="564"/>
        <end position="588"/>
    </location>
</feature>
<protein>
    <recommendedName>
        <fullName evidence="12">Cation-transporting P-type ATPase N-terminal domain-containing protein</fullName>
    </recommendedName>
</protein>
<comment type="caution">
    <text evidence="13">The sequence shown here is derived from an EMBL/GenBank/DDBJ whole genome shotgun (WGS) entry which is preliminary data.</text>
</comment>
<dbReference type="InterPro" id="IPR023214">
    <property type="entry name" value="HAD_sf"/>
</dbReference>
<dbReference type="FunFam" id="3.40.50.1000:FF:000001">
    <property type="entry name" value="Phospholipid-transporting ATPase IC"/>
    <property type="match status" value="1"/>
</dbReference>
<keyword evidence="14" id="KW-1185">Reference proteome</keyword>
<evidence type="ECO:0000313" key="14">
    <source>
        <dbReference type="Proteomes" id="UP000320333"/>
    </source>
</evidence>
<dbReference type="PRINTS" id="PR00119">
    <property type="entry name" value="CATATPASE"/>
</dbReference>
<feature type="transmembrane region" description="Helical" evidence="11">
    <location>
        <begin position="366"/>
        <end position="383"/>
    </location>
</feature>
<comment type="similarity">
    <text evidence="9">Belongs to the cation transport ATPase (P-type) (TC 3.A.3) family.</text>
</comment>
<dbReference type="GO" id="GO:0005886">
    <property type="term" value="C:plasma membrane"/>
    <property type="evidence" value="ECO:0007669"/>
    <property type="project" value="UniProtKB-SubCell"/>
</dbReference>
<dbReference type="GO" id="GO:0016887">
    <property type="term" value="F:ATP hydrolysis activity"/>
    <property type="evidence" value="ECO:0007669"/>
    <property type="project" value="InterPro"/>
</dbReference>
<proteinExistence type="inferred from homology"/>
<dbReference type="InterPro" id="IPR050510">
    <property type="entry name" value="Cation_transp_ATPase_P-type"/>
</dbReference>
<dbReference type="SFLD" id="SFLDF00027">
    <property type="entry name" value="p-type_atpase"/>
    <property type="match status" value="1"/>
</dbReference>
<dbReference type="InterPro" id="IPR023299">
    <property type="entry name" value="ATPase_P-typ_cyto_dom_N"/>
</dbReference>
<dbReference type="InterPro" id="IPR004014">
    <property type="entry name" value="ATPase_P-typ_cation-transptr_N"/>
</dbReference>
<dbReference type="Gene3D" id="2.70.150.10">
    <property type="entry name" value="Calcium-transporting ATPase, cytoplasmic transduction domain A"/>
    <property type="match status" value="1"/>
</dbReference>
<dbReference type="EMBL" id="QEAP01000403">
    <property type="protein sequence ID" value="TPX67302.1"/>
    <property type="molecule type" value="Genomic_DNA"/>
</dbReference>
<evidence type="ECO:0000256" key="10">
    <source>
        <dbReference type="SAM" id="MobiDB-lite"/>
    </source>
</evidence>
<feature type="domain" description="Cation-transporting P-type ATPase N-terminal" evidence="12">
    <location>
        <begin position="289"/>
        <end position="363"/>
    </location>
</feature>
<dbReference type="SUPFAM" id="SSF81653">
    <property type="entry name" value="Calcium ATPase, transduction domain A"/>
    <property type="match status" value="1"/>
</dbReference>
<evidence type="ECO:0000256" key="7">
    <source>
        <dbReference type="ARBA" id="ARBA00022989"/>
    </source>
</evidence>
<dbReference type="Gene3D" id="3.40.50.1000">
    <property type="entry name" value="HAD superfamily/HAD-like"/>
    <property type="match status" value="1"/>
</dbReference>
<comment type="subcellular location">
    <subcellularLocation>
        <location evidence="1">Cell membrane</location>
        <topology evidence="1">Multi-pass membrane protein</topology>
    </subcellularLocation>
</comment>
<dbReference type="Pfam" id="PF00122">
    <property type="entry name" value="E1-E2_ATPase"/>
    <property type="match status" value="1"/>
</dbReference>
<organism evidence="13 14">
    <name type="scientific">Chytriomyces confervae</name>
    <dbReference type="NCBI Taxonomy" id="246404"/>
    <lineage>
        <taxon>Eukaryota</taxon>
        <taxon>Fungi</taxon>
        <taxon>Fungi incertae sedis</taxon>
        <taxon>Chytridiomycota</taxon>
        <taxon>Chytridiomycota incertae sedis</taxon>
        <taxon>Chytridiomycetes</taxon>
        <taxon>Chytridiales</taxon>
        <taxon>Chytriomycetaceae</taxon>
        <taxon>Chytriomyces</taxon>
    </lineage>
</organism>
<dbReference type="InterPro" id="IPR001757">
    <property type="entry name" value="P_typ_ATPase"/>
</dbReference>
<dbReference type="PANTHER" id="PTHR43294">
    <property type="entry name" value="SODIUM/POTASSIUM-TRANSPORTING ATPASE SUBUNIT ALPHA"/>
    <property type="match status" value="1"/>
</dbReference>
<feature type="transmembrane region" description="Helical" evidence="11">
    <location>
        <begin position="1201"/>
        <end position="1220"/>
    </location>
</feature>
<dbReference type="Pfam" id="PF00702">
    <property type="entry name" value="Hydrolase"/>
    <property type="match status" value="1"/>
</dbReference>
<keyword evidence="5" id="KW-0067">ATP-binding</keyword>
<evidence type="ECO:0000256" key="6">
    <source>
        <dbReference type="ARBA" id="ARBA00022967"/>
    </source>
</evidence>
<dbReference type="Pfam" id="PF00690">
    <property type="entry name" value="Cation_ATPase_N"/>
    <property type="match status" value="1"/>
</dbReference>
<evidence type="ECO:0000256" key="9">
    <source>
        <dbReference type="ARBA" id="ARBA00038148"/>
    </source>
</evidence>
<dbReference type="InterPro" id="IPR006068">
    <property type="entry name" value="ATPase_P-typ_cation-transptr_C"/>
</dbReference>
<evidence type="ECO:0000259" key="12">
    <source>
        <dbReference type="SMART" id="SM00831"/>
    </source>
</evidence>
<name>A0A507ETU2_9FUNG</name>
<dbReference type="GO" id="GO:1902600">
    <property type="term" value="P:proton transmembrane transport"/>
    <property type="evidence" value="ECO:0007669"/>
    <property type="project" value="TreeGrafter"/>
</dbReference>
<feature type="transmembrane region" description="Helical" evidence="11">
    <location>
        <begin position="1129"/>
        <end position="1151"/>
    </location>
</feature>
<feature type="transmembrane region" description="Helical" evidence="11">
    <location>
        <begin position="1232"/>
        <end position="1252"/>
    </location>
</feature>
<evidence type="ECO:0000256" key="1">
    <source>
        <dbReference type="ARBA" id="ARBA00004651"/>
    </source>
</evidence>
<dbReference type="Proteomes" id="UP000320333">
    <property type="component" value="Unassembled WGS sequence"/>
</dbReference>
<dbReference type="InterPro" id="IPR059000">
    <property type="entry name" value="ATPase_P-type_domA"/>
</dbReference>
<dbReference type="PANTHER" id="PTHR43294:SF21">
    <property type="entry name" value="CATION TRANSPORTING ATPASE"/>
    <property type="match status" value="1"/>
</dbReference>
<feature type="transmembrane region" description="Helical" evidence="11">
    <location>
        <begin position="339"/>
        <end position="360"/>
    </location>
</feature>
<dbReference type="SMART" id="SM00831">
    <property type="entry name" value="Cation_ATPase_N"/>
    <property type="match status" value="1"/>
</dbReference>
<dbReference type="PRINTS" id="PR00120">
    <property type="entry name" value="HATPASE"/>
</dbReference>
<dbReference type="InterPro" id="IPR036412">
    <property type="entry name" value="HAD-like_sf"/>
</dbReference>
<dbReference type="GO" id="GO:0005524">
    <property type="term" value="F:ATP binding"/>
    <property type="evidence" value="ECO:0007669"/>
    <property type="project" value="UniProtKB-KW"/>
</dbReference>
<gene>
    <name evidence="13" type="ORF">CcCBS67573_g07541</name>
</gene>
<keyword evidence="3 11" id="KW-0812">Transmembrane</keyword>
<dbReference type="InterPro" id="IPR044492">
    <property type="entry name" value="P_typ_ATPase_HD_dom"/>
</dbReference>
<feature type="transmembrane region" description="Helical" evidence="11">
    <location>
        <begin position="1056"/>
        <end position="1079"/>
    </location>
</feature>
<sequence>MAHNNQSEPAFLIANDHESSTTDTATNSVFQAEPAVPANSSAQGPSHPDIQLDVITTNPKEKENMVSFALPSATSAAPKHNDGGDMRSMSVKLDGQASIEHQIDIHVVDLVEVANNSGFTLADILEGLKYVMDYRIRHGKMLHLNADLMMRLMEALLMNTGHETGSLMKKKPTADADLAFTLFGEFLEEVEEFRRAVGTKSATDLRQSLNIPGRCQPNSTKEQREDAAAILNLLTTRFVQFEDWRELVRPDEHDDAEALIKEYAPRFANAAGAPIMPPVDEDIFPPPALYFDKNSEKLAHMFGSDIHKGLPESSVPKLLAHYGPNALPPPPKPSILKMLWTQVTDLMVIILILAAIAEFAMNDPRAATVLLIVVVLNVIIGFSQEFKANRALEALLTLSVPKATVIRDGIQSIVDSKELVPGDLVVLEEGDAVPADLRLCEVSQLDIIEAILTGETVGAEKSIRTIRKRTRKLPLGDCKGSAFMTTVVARGRGKGIVVRTGESTEIGRISKAITSTKTEQTPIQKKLQSLGLWLVFLSVFLCILVIIIGLAYKRPIKDMLEVGISLAVSVIPEGLVAVVTVTMALAVSRMAKRNAIVRKLPSVETLGSVTHICSDKTGTLTEGKMGASGLWTSDNSLYTFSHPKAGAEGAVLIADRTPLAVALSDIPTHSGIHDDRHKTNMKTASKSVTDAPAHLVAASMVSALCCNASVEKDADSPTGFKATGDPTEVALVVASQVAGFTKSYFENTVGLEKLGEYAFDSDRKIMSVLYAQKSGSSSSNLQLDTNASFILVKGAPEGVLRRCKSYLPPCRDEATDDSEARGNGSFFDYMNKMPAAEMSDEYGNYISERAEAMAGQGLRVLAFAIRKVPLADATRIIASKKQAEAESNLTFLGLIGLIDPPKAGVKESVAKCKGAGVKVIMITGDHITTATSIARQLGIVDDVDNRVMKGVELDLISEDALADLKPFPVVFARVSPDNKLKIVTALQSRRYAVAMTGDGVNDAPAIKKADVGIAMGIGGTEITKQAADIVLADDDFNTIIEAVREGRQVFDNIKKFIVYLLSCNSAEIFLFLTCASINVELPFTTIQILWANIIADIPPAMSLGVEPAEKNVLTRPPRFPGQGVLTPTMVFVIICQALIQSMATLAVYLIAQKGGIRDAYTLEAQRSLAFANLTTMQLCQSFLSRSVELSVFTTGILENKFMVGAFILSFILMIMGFYLPGLNEWLGLQNVGYGWVAVLVSVVIQVVLVEVMKLAVRAAVKRENASYNQDYHSRQPTNKKKWGWKSSN</sequence>
<evidence type="ECO:0000256" key="4">
    <source>
        <dbReference type="ARBA" id="ARBA00022741"/>
    </source>
</evidence>
<dbReference type="Gene3D" id="3.40.1110.10">
    <property type="entry name" value="Calcium-transporting ATPase, cytoplasmic domain N"/>
    <property type="match status" value="1"/>
</dbReference>
<dbReference type="PROSITE" id="PS00154">
    <property type="entry name" value="ATPASE_E1_E2"/>
    <property type="match status" value="1"/>
</dbReference>
<dbReference type="GO" id="GO:0030007">
    <property type="term" value="P:intracellular potassium ion homeostasis"/>
    <property type="evidence" value="ECO:0007669"/>
    <property type="project" value="TreeGrafter"/>
</dbReference>
<feature type="compositionally biased region" description="Polar residues" evidence="10">
    <location>
        <begin position="21"/>
        <end position="30"/>
    </location>
</feature>
<keyword evidence="4" id="KW-0547">Nucleotide-binding</keyword>
<keyword evidence="6" id="KW-1278">Translocase</keyword>
<dbReference type="Pfam" id="PF13246">
    <property type="entry name" value="Cation_ATPase"/>
    <property type="match status" value="1"/>
</dbReference>
<dbReference type="SUPFAM" id="SSF81665">
    <property type="entry name" value="Calcium ATPase, transmembrane domain M"/>
    <property type="match status" value="1"/>
</dbReference>
<evidence type="ECO:0000313" key="13">
    <source>
        <dbReference type="EMBL" id="TPX67302.1"/>
    </source>
</evidence>
<dbReference type="SFLD" id="SFLDS00003">
    <property type="entry name" value="Haloacid_Dehalogenase"/>
    <property type="match status" value="1"/>
</dbReference>
<dbReference type="GO" id="GO:0005391">
    <property type="term" value="F:P-type sodium:potassium-exchanging transporter activity"/>
    <property type="evidence" value="ECO:0007669"/>
    <property type="project" value="TreeGrafter"/>
</dbReference>
<reference evidence="13 14" key="1">
    <citation type="journal article" date="2019" name="Sci. Rep.">
        <title>Comparative genomics of chytrid fungi reveal insights into the obligate biotrophic and pathogenic lifestyle of Synchytrium endobioticum.</title>
        <authorList>
            <person name="van de Vossenberg B.T.L.H."/>
            <person name="Warris S."/>
            <person name="Nguyen H.D.T."/>
            <person name="van Gent-Pelzer M.P.E."/>
            <person name="Joly D.L."/>
            <person name="van de Geest H.C."/>
            <person name="Bonants P.J.M."/>
            <person name="Smith D.S."/>
            <person name="Levesque C.A."/>
            <person name="van der Lee T.A.J."/>
        </authorList>
    </citation>
    <scope>NUCLEOTIDE SEQUENCE [LARGE SCALE GENOMIC DNA]</scope>
    <source>
        <strain evidence="13 14">CBS 675.73</strain>
    </source>
</reference>
<dbReference type="SFLD" id="SFLDG00002">
    <property type="entry name" value="C1.7:_P-type_atpase_like"/>
    <property type="match status" value="1"/>
</dbReference>
<accession>A0A507ETU2</accession>
<feature type="region of interest" description="Disordered" evidence="10">
    <location>
        <begin position="1"/>
        <end position="48"/>
    </location>
</feature>
<dbReference type="GO" id="GO:0005384">
    <property type="term" value="F:manganese ion transmembrane transporter activity"/>
    <property type="evidence" value="ECO:0007669"/>
    <property type="project" value="UniProtKB-ARBA"/>
</dbReference>
<dbReference type="SUPFAM" id="SSF56784">
    <property type="entry name" value="HAD-like"/>
    <property type="match status" value="1"/>
</dbReference>
<dbReference type="InterPro" id="IPR023298">
    <property type="entry name" value="ATPase_P-typ_TM_dom_sf"/>
</dbReference>
<keyword evidence="2" id="KW-1003">Cell membrane</keyword>
<dbReference type="GO" id="GO:0036376">
    <property type="term" value="P:sodium ion export across plasma membrane"/>
    <property type="evidence" value="ECO:0007669"/>
    <property type="project" value="TreeGrafter"/>
</dbReference>
<dbReference type="STRING" id="246404.A0A507ETU2"/>
<dbReference type="Gene3D" id="1.20.1110.10">
    <property type="entry name" value="Calcium-transporting ATPase, transmembrane domain"/>
    <property type="match status" value="1"/>
</dbReference>
<dbReference type="GO" id="GO:1990573">
    <property type="term" value="P:potassium ion import across plasma membrane"/>
    <property type="evidence" value="ECO:0007669"/>
    <property type="project" value="TreeGrafter"/>
</dbReference>
<dbReference type="InterPro" id="IPR008250">
    <property type="entry name" value="ATPase_P-typ_transduc_dom_A_sf"/>
</dbReference>
<evidence type="ECO:0000256" key="2">
    <source>
        <dbReference type="ARBA" id="ARBA00022475"/>
    </source>
</evidence>
<evidence type="ECO:0000256" key="3">
    <source>
        <dbReference type="ARBA" id="ARBA00022692"/>
    </source>
</evidence>
<evidence type="ECO:0000256" key="8">
    <source>
        <dbReference type="ARBA" id="ARBA00023136"/>
    </source>
</evidence>
<dbReference type="OrthoDB" id="116380at2759"/>
<evidence type="ECO:0000256" key="5">
    <source>
        <dbReference type="ARBA" id="ARBA00022840"/>
    </source>
</evidence>
<dbReference type="NCBIfam" id="TIGR01494">
    <property type="entry name" value="ATPase_P-type"/>
    <property type="match status" value="2"/>
</dbReference>
<keyword evidence="8 11" id="KW-0472">Membrane</keyword>
<dbReference type="FunFam" id="3.40.50.1000:FF:000028">
    <property type="entry name" value="Calcium-transporting P-type ATPase, putative"/>
    <property type="match status" value="1"/>
</dbReference>